<dbReference type="AlphaFoldDB" id="A0A370FPG5"/>
<evidence type="ECO:0000313" key="1">
    <source>
        <dbReference type="EMBL" id="RDI28955.1"/>
    </source>
</evidence>
<gene>
    <name evidence="1" type="ORF">DFR41_101711</name>
</gene>
<dbReference type="Proteomes" id="UP000255265">
    <property type="component" value="Unassembled WGS sequence"/>
</dbReference>
<protein>
    <submittedName>
        <fullName evidence="1">Uncharacterized protein</fullName>
    </submittedName>
</protein>
<comment type="caution">
    <text evidence="1">The sequence shown here is derived from an EMBL/GenBank/DDBJ whole genome shotgun (WGS) entry which is preliminary data.</text>
</comment>
<sequence>MIDSPPSPTLERTGPFVPDGWRSLVEPLCELKEALDHAVRWPDRTPPNGRVAQILAAHGLTLEQAAALRASHLPDRFVRHLLGDWFAATGEPVGTWERSSLPPWCTLGWVRKDAYRLTPERPQARLRAMVDEIRADPGAMDATAHGLAGIPIFWAGEGKNRCQLHRLAGRARVGRLSLYPAPDLSAWQLAPVLGTQQVVALIAPDGRVQMLPFARASRPLLLALGVTWSRRPVLRPWIESLRRGEPMPHAQAEYRLRASILAPAA</sequence>
<keyword evidence="2" id="KW-1185">Reference proteome</keyword>
<organism evidence="1 2">
    <name type="scientific">Pseudacidovorax intermedius</name>
    <dbReference type="NCBI Taxonomy" id="433924"/>
    <lineage>
        <taxon>Bacteria</taxon>
        <taxon>Pseudomonadati</taxon>
        <taxon>Pseudomonadota</taxon>
        <taxon>Betaproteobacteria</taxon>
        <taxon>Burkholderiales</taxon>
        <taxon>Comamonadaceae</taxon>
        <taxon>Pseudacidovorax</taxon>
    </lineage>
</organism>
<name>A0A370FPG5_9BURK</name>
<dbReference type="RefSeq" id="WP_114801703.1">
    <property type="nucleotide sequence ID" value="NZ_QQAV01000001.1"/>
</dbReference>
<accession>A0A370FPG5</accession>
<proteinExistence type="predicted"/>
<reference evidence="1 2" key="1">
    <citation type="submission" date="2018-07" db="EMBL/GenBank/DDBJ databases">
        <title>Genomic Encyclopedia of Type Strains, Phase IV (KMG-IV): sequencing the most valuable type-strain genomes for metagenomic binning, comparative biology and taxonomic classification.</title>
        <authorList>
            <person name="Goeker M."/>
        </authorList>
    </citation>
    <scope>NUCLEOTIDE SEQUENCE [LARGE SCALE GENOMIC DNA]</scope>
    <source>
        <strain evidence="1 2">DSM 21352</strain>
    </source>
</reference>
<dbReference type="OrthoDB" id="9804721at2"/>
<evidence type="ECO:0000313" key="2">
    <source>
        <dbReference type="Proteomes" id="UP000255265"/>
    </source>
</evidence>
<dbReference type="EMBL" id="QQAV01000001">
    <property type="protein sequence ID" value="RDI28955.1"/>
    <property type="molecule type" value="Genomic_DNA"/>
</dbReference>